<name>A0ABQ8UXK8_9EUKA</name>
<proteinExistence type="predicted"/>
<dbReference type="InterPro" id="IPR032675">
    <property type="entry name" value="LRR_dom_sf"/>
</dbReference>
<dbReference type="Proteomes" id="UP001141327">
    <property type="component" value="Unassembled WGS sequence"/>
</dbReference>
<dbReference type="PANTHER" id="PTHR13318">
    <property type="entry name" value="PARTNER OF PAIRED, ISOFORM B-RELATED"/>
    <property type="match status" value="1"/>
</dbReference>
<evidence type="ECO:0000313" key="2">
    <source>
        <dbReference type="Proteomes" id="UP001141327"/>
    </source>
</evidence>
<gene>
    <name evidence="1" type="ORF">PAPYR_32</name>
</gene>
<evidence type="ECO:0000313" key="1">
    <source>
        <dbReference type="EMBL" id="KAJ4462841.1"/>
    </source>
</evidence>
<keyword evidence="2" id="KW-1185">Reference proteome</keyword>
<dbReference type="EMBL" id="JAPMOS010000001">
    <property type="protein sequence ID" value="KAJ4462841.1"/>
    <property type="molecule type" value="Genomic_DNA"/>
</dbReference>
<reference evidence="1" key="1">
    <citation type="journal article" date="2022" name="bioRxiv">
        <title>Genomics of Preaxostyla Flagellates Illuminates Evolutionary Transitions and the Path Towards Mitochondrial Loss.</title>
        <authorList>
            <person name="Novak L.V.F."/>
            <person name="Treitli S.C."/>
            <person name="Pyrih J."/>
            <person name="Halakuc P."/>
            <person name="Pipaliya S.V."/>
            <person name="Vacek V."/>
            <person name="Brzon O."/>
            <person name="Soukal P."/>
            <person name="Eme L."/>
            <person name="Dacks J.B."/>
            <person name="Karnkowska A."/>
            <person name="Elias M."/>
            <person name="Hampl V."/>
        </authorList>
    </citation>
    <scope>NUCLEOTIDE SEQUENCE</scope>
    <source>
        <strain evidence="1">RCP-MX</strain>
    </source>
</reference>
<organism evidence="1 2">
    <name type="scientific">Paratrimastix pyriformis</name>
    <dbReference type="NCBI Taxonomy" id="342808"/>
    <lineage>
        <taxon>Eukaryota</taxon>
        <taxon>Metamonada</taxon>
        <taxon>Preaxostyla</taxon>
        <taxon>Paratrimastigidae</taxon>
        <taxon>Paratrimastix</taxon>
    </lineage>
</organism>
<accession>A0ABQ8UXK8</accession>
<protein>
    <submittedName>
        <fullName evidence="1">Uncharacterized protein</fullName>
    </submittedName>
</protein>
<dbReference type="SUPFAM" id="SSF52047">
    <property type="entry name" value="RNI-like"/>
    <property type="match status" value="2"/>
</dbReference>
<dbReference type="Gene3D" id="3.80.10.10">
    <property type="entry name" value="Ribonuclease Inhibitor"/>
    <property type="match status" value="2"/>
</dbReference>
<comment type="caution">
    <text evidence="1">The sequence shown here is derived from an EMBL/GenBank/DDBJ whole genome shotgun (WGS) entry which is preliminary data.</text>
</comment>
<dbReference type="PANTHER" id="PTHR13318:SF190">
    <property type="entry name" value="PARTNER OF PAIRED, ISOFORM B"/>
    <property type="match status" value="1"/>
</dbReference>
<sequence>MTQHQDNIRSCTSTLGLADLFVILPRDLLLSIVEASNYPLSTYAQLLSISHPLRWAVRGIPRELSFDATLEGEPPVPTADALAALIGPCKGLVKLSFCSSGSTVRPNVYGCGCTEAACAGWVDEAFGGHDRLTILNYLPTCSERVIERILIRLPGLSELRLGRYPRISTHLLAAIARSCPHLQSLRCDAGLGKVGIAVLAPLAGSLHQLRFGSTPPAACPTPFVSSLTAVETLHLHRCDPVALKPLASHLTRLCLEIGGSMDKLGEDSLPGPWFTRLERLTLRGCPPLWAPLTRLLAANQATLRRLKLTILKPSGAADPGLAPLMAALDALPRLTHLMLAFEELPPEMDVITTLPPGLLCRLEDFTLGLVDPPADPEFVVRPPLGVVSDRLRRFRLSLVTNNAIFLDCPALVELHLPATHTDALILNCPRLRQIRNLPAHASFSAPMPDLERVTAPSSWDPVWLPDLLAVSPRLRSISLNLTRPDMLSLLCACATLVEMDLDLDTTRTSTTPLVLRPSGRLESLRLAFQDAVVPVDLAVEAPGLRRLVIEGMHSGGTLTCRLGCPALTRLSLLLVGCSITALELDQRAQLHRLAVAGNCPPAMLLDVLVQHGARLRHVELYSVREWPRVAATLGGLTQLTSLELFVSNAPSPLSLTCPPLRTLTLYGMAGAEDRVMLTCPLLEALEGLHNSSQLVLTVPAPNLPPLLDSMS</sequence>